<keyword evidence="4" id="KW-1185">Reference proteome</keyword>
<dbReference type="PANTHER" id="PTHR35841">
    <property type="entry name" value="PHOSPHONATES-BINDING PERIPLASMIC PROTEIN"/>
    <property type="match status" value="1"/>
</dbReference>
<evidence type="ECO:0000256" key="1">
    <source>
        <dbReference type="ARBA" id="ARBA00007162"/>
    </source>
</evidence>
<dbReference type="GO" id="GO:0043190">
    <property type="term" value="C:ATP-binding cassette (ABC) transporter complex"/>
    <property type="evidence" value="ECO:0007669"/>
    <property type="project" value="InterPro"/>
</dbReference>
<name>A0A3A9K232_9BACI</name>
<dbReference type="Proteomes" id="UP000281498">
    <property type="component" value="Unassembled WGS sequence"/>
</dbReference>
<dbReference type="RefSeq" id="WP_110937319.1">
    <property type="nucleotide sequence ID" value="NZ_KZ614146.1"/>
</dbReference>
<dbReference type="AlphaFoldDB" id="A0A3A9K232"/>
<dbReference type="Pfam" id="PF12974">
    <property type="entry name" value="Phosphonate-bd"/>
    <property type="match status" value="1"/>
</dbReference>
<dbReference type="NCBIfam" id="TIGR01098">
    <property type="entry name" value="3A0109s03R"/>
    <property type="match status" value="1"/>
</dbReference>
<evidence type="ECO:0000256" key="2">
    <source>
        <dbReference type="ARBA" id="ARBA00022729"/>
    </source>
</evidence>
<organism evidence="3 4">
    <name type="scientific">Salipaludibacillus neizhouensis</name>
    <dbReference type="NCBI Taxonomy" id="885475"/>
    <lineage>
        <taxon>Bacteria</taxon>
        <taxon>Bacillati</taxon>
        <taxon>Bacillota</taxon>
        <taxon>Bacilli</taxon>
        <taxon>Bacillales</taxon>
        <taxon>Bacillaceae</taxon>
    </lineage>
</organism>
<sequence length="294" mass="32391">MKLITKGLITATLVAILAGCSENEEEQAGETFHVGVIPALSGDEFLEAVEELEGELDEALPQDVEIEVYPNYNGVVEGLNYGHIQMAYLGPRTYVSANDESGAEAIITQLIDGEASYYSYIITHADNPWDTLDEFLENVEERSFAFGSVSSTSGSLVPGKELSDRGVYTNEEEYEFDVVSFSGSHDITGEQVESNQVDAGAIDSAFYNSLIEQGTLDESETKVIWQSEALFQYPWSVSPDVDDETVELIKETFLNMDNEVVLEGFAATGFTEATDEDYQLIRDIMIEEGEIDAE</sequence>
<comment type="caution">
    <text evidence="3">The sequence shown here is derived from an EMBL/GenBank/DDBJ whole genome shotgun (WGS) entry which is preliminary data.</text>
</comment>
<dbReference type="PROSITE" id="PS51257">
    <property type="entry name" value="PROKAR_LIPOPROTEIN"/>
    <property type="match status" value="1"/>
</dbReference>
<dbReference type="SUPFAM" id="SSF53850">
    <property type="entry name" value="Periplasmic binding protein-like II"/>
    <property type="match status" value="1"/>
</dbReference>
<proteinExistence type="inferred from homology"/>
<dbReference type="PANTHER" id="PTHR35841:SF1">
    <property type="entry name" value="PHOSPHONATES-BINDING PERIPLASMIC PROTEIN"/>
    <property type="match status" value="1"/>
</dbReference>
<dbReference type="EMBL" id="PDOE01000004">
    <property type="protein sequence ID" value="RKL67194.1"/>
    <property type="molecule type" value="Genomic_DNA"/>
</dbReference>
<dbReference type="Gene3D" id="3.40.190.10">
    <property type="entry name" value="Periplasmic binding protein-like II"/>
    <property type="match status" value="2"/>
</dbReference>
<keyword evidence="2" id="KW-0732">Signal</keyword>
<comment type="similarity">
    <text evidence="1">Belongs to the phosphate/phosphite/phosphonate binding protein family.</text>
</comment>
<evidence type="ECO:0000313" key="4">
    <source>
        <dbReference type="Proteomes" id="UP000281498"/>
    </source>
</evidence>
<dbReference type="GO" id="GO:0055085">
    <property type="term" value="P:transmembrane transport"/>
    <property type="evidence" value="ECO:0007669"/>
    <property type="project" value="InterPro"/>
</dbReference>
<gene>
    <name evidence="3" type="ORF">CR203_11840</name>
</gene>
<dbReference type="OrthoDB" id="9781943at2"/>
<reference evidence="3 4" key="1">
    <citation type="submission" date="2017-10" db="EMBL/GenBank/DDBJ databases">
        <title>Bacillus sp. nov., a halophilic bacterium isolated from a Keqin Lake.</title>
        <authorList>
            <person name="Wang H."/>
        </authorList>
    </citation>
    <scope>NUCLEOTIDE SEQUENCE [LARGE SCALE GENOMIC DNA]</scope>
    <source>
        <strain evidence="3 4">KCTC 13187</strain>
    </source>
</reference>
<protein>
    <submittedName>
        <fullName evidence="3">Phosphonate ABC transporter substrate-binding protein</fullName>
    </submittedName>
</protein>
<dbReference type="InterPro" id="IPR005770">
    <property type="entry name" value="PhnD"/>
</dbReference>
<evidence type="ECO:0000313" key="3">
    <source>
        <dbReference type="EMBL" id="RKL67194.1"/>
    </source>
</evidence>
<accession>A0A3A9K232</accession>